<protein>
    <submittedName>
        <fullName evidence="3">Predicted phosphodiesterase</fullName>
    </submittedName>
</protein>
<feature type="domain" description="Calcineurin-like phosphoesterase" evidence="2">
    <location>
        <begin position="1"/>
        <end position="201"/>
    </location>
</feature>
<dbReference type="InterPro" id="IPR029052">
    <property type="entry name" value="Metallo-depent_PP-like"/>
</dbReference>
<evidence type="ECO:0000313" key="4">
    <source>
        <dbReference type="Proteomes" id="UP000198403"/>
    </source>
</evidence>
<evidence type="ECO:0000259" key="2">
    <source>
        <dbReference type="Pfam" id="PF12850"/>
    </source>
</evidence>
<dbReference type="PANTHER" id="PTHR42850:SF2">
    <property type="entry name" value="BLL5683 PROTEIN"/>
    <property type="match status" value="1"/>
</dbReference>
<dbReference type="EMBL" id="FZNO01000024">
    <property type="protein sequence ID" value="SNR77371.1"/>
    <property type="molecule type" value="Genomic_DNA"/>
</dbReference>
<dbReference type="OrthoDB" id="9813918at2"/>
<dbReference type="RefSeq" id="WP_089338124.1">
    <property type="nucleotide sequence ID" value="NZ_FZNO01000024.1"/>
</dbReference>
<dbReference type="Pfam" id="PF12850">
    <property type="entry name" value="Metallophos_2"/>
    <property type="match status" value="1"/>
</dbReference>
<dbReference type="CDD" id="cd00838">
    <property type="entry name" value="MPP_superfamily"/>
    <property type="match status" value="1"/>
</dbReference>
<dbReference type="GO" id="GO:0005737">
    <property type="term" value="C:cytoplasm"/>
    <property type="evidence" value="ECO:0007669"/>
    <property type="project" value="TreeGrafter"/>
</dbReference>
<gene>
    <name evidence="3" type="ORF">SAMN06272737_12445</name>
</gene>
<reference evidence="3 4" key="1">
    <citation type="submission" date="2017-06" db="EMBL/GenBank/DDBJ databases">
        <authorList>
            <person name="Kim H.J."/>
            <person name="Triplett B.A."/>
        </authorList>
    </citation>
    <scope>NUCLEOTIDE SEQUENCE [LARGE SCALE GENOMIC DNA]</scope>
    <source>
        <strain evidence="3 4">DSM 44272</strain>
    </source>
</reference>
<name>A0A238Z351_9ACTN</name>
<dbReference type="InterPro" id="IPR024654">
    <property type="entry name" value="Calcineurin-like_PHP_lpxH"/>
</dbReference>
<dbReference type="SUPFAM" id="SSF56300">
    <property type="entry name" value="Metallo-dependent phosphatases"/>
    <property type="match status" value="1"/>
</dbReference>
<evidence type="ECO:0000256" key="1">
    <source>
        <dbReference type="ARBA" id="ARBA00008950"/>
    </source>
</evidence>
<sequence length="265" mass="29404">MRIGLLSDVHANHAALQAALRWLEDHGAERLLVAGDLVGYGPQPNECVERLVAVGAECVAGNHDLFVLDRLPPTRFPPLARHSADLTRSLISADVRAFLEALPVRLHVDPILMTHGSLDSPEEYVVDERRAGELLRRMPLEAPGSDTLVLGHTHRQWCVVADHGALRPQGRLPLPGTARLLNPGSVGQSRQRESRPRARFALYDSSTVSVEFIRLHYDVDSSRRALQQLGLPDRCLHAPPRVRGRIRGVARRILRPVRGTRASRI</sequence>
<accession>A0A238Z351</accession>
<dbReference type="Proteomes" id="UP000198403">
    <property type="component" value="Unassembled WGS sequence"/>
</dbReference>
<dbReference type="InterPro" id="IPR050126">
    <property type="entry name" value="Ap4A_hydrolase"/>
</dbReference>
<keyword evidence="4" id="KW-1185">Reference proteome</keyword>
<dbReference type="GO" id="GO:0016791">
    <property type="term" value="F:phosphatase activity"/>
    <property type="evidence" value="ECO:0007669"/>
    <property type="project" value="TreeGrafter"/>
</dbReference>
<evidence type="ECO:0000313" key="3">
    <source>
        <dbReference type="EMBL" id="SNR77371.1"/>
    </source>
</evidence>
<comment type="similarity">
    <text evidence="1">Belongs to the metallophosphoesterase superfamily. YfcE family.</text>
</comment>
<organism evidence="3 4">
    <name type="scientific">Blastococcus mobilis</name>
    <dbReference type="NCBI Taxonomy" id="1938746"/>
    <lineage>
        <taxon>Bacteria</taxon>
        <taxon>Bacillati</taxon>
        <taxon>Actinomycetota</taxon>
        <taxon>Actinomycetes</taxon>
        <taxon>Geodermatophilales</taxon>
        <taxon>Geodermatophilaceae</taxon>
        <taxon>Blastococcus</taxon>
    </lineage>
</organism>
<dbReference type="PIRSF" id="PIRSF000883">
    <property type="entry name" value="Pesterase_MJ0912"/>
    <property type="match status" value="1"/>
</dbReference>
<proteinExistence type="inferred from homology"/>
<dbReference type="InterPro" id="IPR011152">
    <property type="entry name" value="Pesterase_MJ0912"/>
</dbReference>
<dbReference type="PANTHER" id="PTHR42850">
    <property type="entry name" value="METALLOPHOSPHOESTERASE"/>
    <property type="match status" value="1"/>
</dbReference>
<dbReference type="AlphaFoldDB" id="A0A238Z351"/>
<dbReference type="Gene3D" id="3.60.21.10">
    <property type="match status" value="1"/>
</dbReference>